<dbReference type="RefSeq" id="XP_045960578.1">
    <property type="nucleotide sequence ID" value="XM_046101762.1"/>
</dbReference>
<keyword evidence="2" id="KW-1185">Reference proteome</keyword>
<dbReference type="GeneID" id="70130654"/>
<dbReference type="EMBL" id="JAGPXC010000002">
    <property type="protein sequence ID" value="KAH6656344.1"/>
    <property type="molecule type" value="Genomic_DNA"/>
</dbReference>
<organism evidence="1 2">
    <name type="scientific">Truncatella angustata</name>
    <dbReference type="NCBI Taxonomy" id="152316"/>
    <lineage>
        <taxon>Eukaryota</taxon>
        <taxon>Fungi</taxon>
        <taxon>Dikarya</taxon>
        <taxon>Ascomycota</taxon>
        <taxon>Pezizomycotina</taxon>
        <taxon>Sordariomycetes</taxon>
        <taxon>Xylariomycetidae</taxon>
        <taxon>Amphisphaeriales</taxon>
        <taxon>Sporocadaceae</taxon>
        <taxon>Truncatella</taxon>
    </lineage>
</organism>
<dbReference type="Proteomes" id="UP000758603">
    <property type="component" value="Unassembled WGS sequence"/>
</dbReference>
<reference evidence="1" key="1">
    <citation type="journal article" date="2021" name="Nat. Commun.">
        <title>Genetic determinants of endophytism in the Arabidopsis root mycobiome.</title>
        <authorList>
            <person name="Mesny F."/>
            <person name="Miyauchi S."/>
            <person name="Thiergart T."/>
            <person name="Pickel B."/>
            <person name="Atanasova L."/>
            <person name="Karlsson M."/>
            <person name="Huettel B."/>
            <person name="Barry K.W."/>
            <person name="Haridas S."/>
            <person name="Chen C."/>
            <person name="Bauer D."/>
            <person name="Andreopoulos W."/>
            <person name="Pangilinan J."/>
            <person name="LaButti K."/>
            <person name="Riley R."/>
            <person name="Lipzen A."/>
            <person name="Clum A."/>
            <person name="Drula E."/>
            <person name="Henrissat B."/>
            <person name="Kohler A."/>
            <person name="Grigoriev I.V."/>
            <person name="Martin F.M."/>
            <person name="Hacquard S."/>
        </authorList>
    </citation>
    <scope>NUCLEOTIDE SEQUENCE</scope>
    <source>
        <strain evidence="1">MPI-SDFR-AT-0073</strain>
    </source>
</reference>
<sequence>MSLVTFRSLFPVAIYCTQLICNGYSAAKRHTICAPPPPPFLHMTLQWLTESRNLSEQIAWCNPERLG</sequence>
<evidence type="ECO:0000313" key="1">
    <source>
        <dbReference type="EMBL" id="KAH6656344.1"/>
    </source>
</evidence>
<proteinExistence type="predicted"/>
<evidence type="ECO:0000313" key="2">
    <source>
        <dbReference type="Proteomes" id="UP000758603"/>
    </source>
</evidence>
<protein>
    <submittedName>
        <fullName evidence="1">Uncharacterized protein</fullName>
    </submittedName>
</protein>
<gene>
    <name evidence="1" type="ORF">BKA67DRAFT_551677</name>
</gene>
<accession>A0A9P8ZZT0</accession>
<comment type="caution">
    <text evidence="1">The sequence shown here is derived from an EMBL/GenBank/DDBJ whole genome shotgun (WGS) entry which is preliminary data.</text>
</comment>
<name>A0A9P8ZZT0_9PEZI</name>
<dbReference type="AlphaFoldDB" id="A0A9P8ZZT0"/>